<sequence length="240" mass="26991">MFARFSQAASHFLDIPLIDDHTELTISQQDPLLVLNVDVSRLPTPENAIRSVAGFCNATVFPLCRYLETTLTNDFETLALLHEIDQDVISNESPPENSPLGTLLSDASEPHQNTCGEQLIPKIVVTLAPPQPREASCWIPLQDSSFGMRLTVPSHALLNATHPPMVAAHAKYNPYIRSWKYERGHWKAVVPALDEQQRRGIFSRPSGLRRRLLSGRFAAHPEKTCLPCRDVWPIENRRKS</sequence>
<evidence type="ECO:0000313" key="1">
    <source>
        <dbReference type="EMBL" id="TDL28172.1"/>
    </source>
</evidence>
<dbReference type="AlphaFoldDB" id="A0A4Y7QM83"/>
<evidence type="ECO:0000313" key="2">
    <source>
        <dbReference type="Proteomes" id="UP000294933"/>
    </source>
</evidence>
<accession>A0A4Y7QM83</accession>
<dbReference type="EMBL" id="ML170158">
    <property type="protein sequence ID" value="TDL28172.1"/>
    <property type="molecule type" value="Genomic_DNA"/>
</dbReference>
<dbReference type="VEuPathDB" id="FungiDB:BD410DRAFT_782138"/>
<reference evidence="1 2" key="1">
    <citation type="submission" date="2018-06" db="EMBL/GenBank/DDBJ databases">
        <title>A transcriptomic atlas of mushroom development highlights an independent origin of complex multicellularity.</title>
        <authorList>
            <consortium name="DOE Joint Genome Institute"/>
            <person name="Krizsan K."/>
            <person name="Almasi E."/>
            <person name="Merenyi Z."/>
            <person name="Sahu N."/>
            <person name="Viragh M."/>
            <person name="Koszo T."/>
            <person name="Mondo S."/>
            <person name="Kiss B."/>
            <person name="Balint B."/>
            <person name="Kues U."/>
            <person name="Barry K."/>
            <person name="Hegedus J.C."/>
            <person name="Henrissat B."/>
            <person name="Johnson J."/>
            <person name="Lipzen A."/>
            <person name="Ohm R."/>
            <person name="Nagy I."/>
            <person name="Pangilinan J."/>
            <person name="Yan J."/>
            <person name="Xiong Y."/>
            <person name="Grigoriev I.V."/>
            <person name="Hibbett D.S."/>
            <person name="Nagy L.G."/>
        </authorList>
    </citation>
    <scope>NUCLEOTIDE SEQUENCE [LARGE SCALE GENOMIC DNA]</scope>
    <source>
        <strain evidence="1 2">SZMC22713</strain>
    </source>
</reference>
<proteinExistence type="predicted"/>
<keyword evidence="2" id="KW-1185">Reference proteome</keyword>
<organism evidence="1 2">
    <name type="scientific">Rickenella mellea</name>
    <dbReference type="NCBI Taxonomy" id="50990"/>
    <lineage>
        <taxon>Eukaryota</taxon>
        <taxon>Fungi</taxon>
        <taxon>Dikarya</taxon>
        <taxon>Basidiomycota</taxon>
        <taxon>Agaricomycotina</taxon>
        <taxon>Agaricomycetes</taxon>
        <taxon>Hymenochaetales</taxon>
        <taxon>Rickenellaceae</taxon>
        <taxon>Rickenella</taxon>
    </lineage>
</organism>
<protein>
    <submittedName>
        <fullName evidence="1">Uncharacterized protein</fullName>
    </submittedName>
</protein>
<dbReference type="Proteomes" id="UP000294933">
    <property type="component" value="Unassembled WGS sequence"/>
</dbReference>
<dbReference type="OrthoDB" id="3260913at2759"/>
<gene>
    <name evidence="1" type="ORF">BD410DRAFT_782138</name>
</gene>
<name>A0A4Y7QM83_9AGAM</name>